<proteinExistence type="predicted"/>
<accession>A0A0F8ZZ18</accession>
<name>A0A0F8ZZ18_9ZZZZ</name>
<comment type="caution">
    <text evidence="2">The sequence shown here is derived from an EMBL/GenBank/DDBJ whole genome shotgun (WGS) entry which is preliminary data.</text>
</comment>
<reference evidence="2" key="1">
    <citation type="journal article" date="2015" name="Nature">
        <title>Complex archaea that bridge the gap between prokaryotes and eukaryotes.</title>
        <authorList>
            <person name="Spang A."/>
            <person name="Saw J.H."/>
            <person name="Jorgensen S.L."/>
            <person name="Zaremba-Niedzwiedzka K."/>
            <person name="Martijn J."/>
            <person name="Lind A.E."/>
            <person name="van Eijk R."/>
            <person name="Schleper C."/>
            <person name="Guy L."/>
            <person name="Ettema T.J."/>
        </authorList>
    </citation>
    <scope>NUCLEOTIDE SEQUENCE</scope>
</reference>
<keyword evidence="1" id="KW-0175">Coiled coil</keyword>
<gene>
    <name evidence="2" type="ORF">LCGC14_2911790</name>
</gene>
<organism evidence="2">
    <name type="scientific">marine sediment metagenome</name>
    <dbReference type="NCBI Taxonomy" id="412755"/>
    <lineage>
        <taxon>unclassified sequences</taxon>
        <taxon>metagenomes</taxon>
        <taxon>ecological metagenomes</taxon>
    </lineage>
</organism>
<evidence type="ECO:0000256" key="1">
    <source>
        <dbReference type="SAM" id="Coils"/>
    </source>
</evidence>
<evidence type="ECO:0000313" key="2">
    <source>
        <dbReference type="EMBL" id="KKK71649.1"/>
    </source>
</evidence>
<protein>
    <submittedName>
        <fullName evidence="2">Uncharacterized protein</fullName>
    </submittedName>
</protein>
<feature type="coiled-coil region" evidence="1">
    <location>
        <begin position="184"/>
        <end position="215"/>
    </location>
</feature>
<sequence>KVDNIKNAWGKVYKSSTWQGWLEHAEVMVEQLRSLVEFQVGDRVKWGNMVGTIKKVKGKETWTRWNGQHYECHAYTLSNEFIKIGGSMCGKIDDNVSRYDEIKQEIEDHRNLKTGWNKRFDDILQGMGRIVFDTYVLYIPFQNAGMIRILARGAPSKGVRDFQYSSQCKKNDALHDAAIWFLDHSDIKDQKAEKREELQRQLDDVKKQQDSIQEQIDKL</sequence>
<dbReference type="AlphaFoldDB" id="A0A0F8ZZ18"/>
<dbReference type="EMBL" id="LAZR01057635">
    <property type="protein sequence ID" value="KKK71649.1"/>
    <property type="molecule type" value="Genomic_DNA"/>
</dbReference>
<feature type="non-terminal residue" evidence="2">
    <location>
        <position position="1"/>
    </location>
</feature>